<comment type="caution">
    <text evidence="11">The sequence shown here is derived from an EMBL/GenBank/DDBJ whole genome shotgun (WGS) entry which is preliminary data.</text>
</comment>
<proteinExistence type="inferred from homology"/>
<dbReference type="CDD" id="cd05802">
    <property type="entry name" value="GlmM"/>
    <property type="match status" value="1"/>
</dbReference>
<dbReference type="InterPro" id="IPR006352">
    <property type="entry name" value="GlmM_bact"/>
</dbReference>
<dbReference type="FunFam" id="3.40.120.10:FF:000003">
    <property type="entry name" value="Phosphoglucosamine mutase"/>
    <property type="match status" value="1"/>
</dbReference>
<evidence type="ECO:0000256" key="3">
    <source>
        <dbReference type="ARBA" id="ARBA00022723"/>
    </source>
</evidence>
<comment type="cofactor">
    <cofactor evidence="6">
        <name>Mg(2+)</name>
        <dbReference type="ChEBI" id="CHEBI:18420"/>
    </cofactor>
    <text evidence="6">Binds 1 Mg(2+) ion per subunit.</text>
</comment>
<comment type="catalytic activity">
    <reaction evidence="6">
        <text>alpha-D-glucosamine 1-phosphate = D-glucosamine 6-phosphate</text>
        <dbReference type="Rhea" id="RHEA:23424"/>
        <dbReference type="ChEBI" id="CHEBI:58516"/>
        <dbReference type="ChEBI" id="CHEBI:58725"/>
        <dbReference type="EC" id="5.4.2.10"/>
    </reaction>
</comment>
<dbReference type="HAMAP" id="MF_01554_B">
    <property type="entry name" value="GlmM_B"/>
    <property type="match status" value="1"/>
</dbReference>
<dbReference type="InterPro" id="IPR005841">
    <property type="entry name" value="Alpha-D-phosphohexomutase_SF"/>
</dbReference>
<evidence type="ECO:0000256" key="5">
    <source>
        <dbReference type="ARBA" id="ARBA00023235"/>
    </source>
</evidence>
<comment type="similarity">
    <text evidence="1 6">Belongs to the phosphohexose mutase family.</text>
</comment>
<dbReference type="NCBIfam" id="NF008139">
    <property type="entry name" value="PRK10887.1"/>
    <property type="match status" value="1"/>
</dbReference>
<dbReference type="Gene3D" id="3.30.310.50">
    <property type="entry name" value="Alpha-D-phosphohexomutase, C-terminal domain"/>
    <property type="match status" value="1"/>
</dbReference>
<feature type="binding site" description="via phosphate group" evidence="6">
    <location>
        <position position="105"/>
    </location>
    <ligand>
        <name>Mg(2+)</name>
        <dbReference type="ChEBI" id="CHEBI:18420"/>
    </ligand>
</feature>
<accession>A0A520S0G0</accession>
<dbReference type="GO" id="GO:0004615">
    <property type="term" value="F:phosphomannomutase activity"/>
    <property type="evidence" value="ECO:0007669"/>
    <property type="project" value="TreeGrafter"/>
</dbReference>
<feature type="active site" description="Phosphoserine intermediate" evidence="6">
    <location>
        <position position="105"/>
    </location>
</feature>
<keyword evidence="5 6" id="KW-0413">Isomerase</keyword>
<keyword evidence="2 6" id="KW-0597">Phosphoprotein</keyword>
<evidence type="ECO:0000259" key="8">
    <source>
        <dbReference type="Pfam" id="PF02878"/>
    </source>
</evidence>
<feature type="domain" description="Alpha-D-phosphohexomutase alpha/beta/alpha" evidence="9">
    <location>
        <begin position="161"/>
        <end position="257"/>
    </location>
</feature>
<dbReference type="PANTHER" id="PTHR42946">
    <property type="entry name" value="PHOSPHOHEXOSE MUTASE"/>
    <property type="match status" value="1"/>
</dbReference>
<dbReference type="Pfam" id="PF02879">
    <property type="entry name" value="PGM_PMM_II"/>
    <property type="match status" value="1"/>
</dbReference>
<dbReference type="FunFam" id="3.30.310.50:FF:000001">
    <property type="entry name" value="Phosphoglucosamine mutase"/>
    <property type="match status" value="1"/>
</dbReference>
<dbReference type="SUPFAM" id="SSF55957">
    <property type="entry name" value="Phosphoglucomutase, C-terminal domain"/>
    <property type="match status" value="1"/>
</dbReference>
<feature type="binding site" evidence="6">
    <location>
        <position position="244"/>
    </location>
    <ligand>
        <name>Mg(2+)</name>
        <dbReference type="ChEBI" id="CHEBI:18420"/>
    </ligand>
</feature>
<dbReference type="GO" id="GO:0006048">
    <property type="term" value="P:UDP-N-acetylglucosamine biosynthetic process"/>
    <property type="evidence" value="ECO:0007669"/>
    <property type="project" value="TreeGrafter"/>
</dbReference>
<feature type="domain" description="Alpha-D-phosphohexomutase C-terminal" evidence="7">
    <location>
        <begin position="376"/>
        <end position="442"/>
    </location>
</feature>
<dbReference type="PANTHER" id="PTHR42946:SF1">
    <property type="entry name" value="PHOSPHOGLUCOMUTASE (ALPHA-D-GLUCOSE-1,6-BISPHOSPHATE-DEPENDENT)"/>
    <property type="match status" value="1"/>
</dbReference>
<dbReference type="InterPro" id="IPR005846">
    <property type="entry name" value="A-D-PHexomutase_a/b/a-III"/>
</dbReference>
<dbReference type="InterPro" id="IPR016055">
    <property type="entry name" value="A-D-PHexomutase_a/b/a-I/II/III"/>
</dbReference>
<dbReference type="Pfam" id="PF02880">
    <property type="entry name" value="PGM_PMM_III"/>
    <property type="match status" value="1"/>
</dbReference>
<reference evidence="11 12" key="1">
    <citation type="submission" date="2019-02" db="EMBL/GenBank/DDBJ databases">
        <title>Prokaryotic population dynamics and viral predation in marine succession experiment using metagenomics: the confinement effect.</title>
        <authorList>
            <person name="Haro-Moreno J.M."/>
            <person name="Rodriguez-Valera F."/>
            <person name="Lopez-Perez M."/>
        </authorList>
    </citation>
    <scope>NUCLEOTIDE SEQUENCE [LARGE SCALE GENOMIC DNA]</scope>
    <source>
        <strain evidence="11">MED-G158</strain>
    </source>
</reference>
<feature type="modified residue" description="Phosphoserine" evidence="6">
    <location>
        <position position="105"/>
    </location>
</feature>
<evidence type="ECO:0000256" key="1">
    <source>
        <dbReference type="ARBA" id="ARBA00010231"/>
    </source>
</evidence>
<dbReference type="Proteomes" id="UP000320404">
    <property type="component" value="Unassembled WGS sequence"/>
</dbReference>
<evidence type="ECO:0000259" key="7">
    <source>
        <dbReference type="Pfam" id="PF00408"/>
    </source>
</evidence>
<dbReference type="InterPro" id="IPR005843">
    <property type="entry name" value="A-D-PHexomutase_C"/>
</dbReference>
<evidence type="ECO:0000256" key="4">
    <source>
        <dbReference type="ARBA" id="ARBA00022842"/>
    </source>
</evidence>
<dbReference type="InterPro" id="IPR005845">
    <property type="entry name" value="A-D-PHexomutase_a/b/a-II"/>
</dbReference>
<dbReference type="InterPro" id="IPR005844">
    <property type="entry name" value="A-D-PHexomutase_a/b/a-I"/>
</dbReference>
<evidence type="ECO:0000256" key="2">
    <source>
        <dbReference type="ARBA" id="ARBA00022553"/>
    </source>
</evidence>
<evidence type="ECO:0000313" key="11">
    <source>
        <dbReference type="EMBL" id="RZO75924.1"/>
    </source>
</evidence>
<dbReference type="GO" id="GO:0005829">
    <property type="term" value="C:cytosol"/>
    <property type="evidence" value="ECO:0007669"/>
    <property type="project" value="TreeGrafter"/>
</dbReference>
<dbReference type="Pfam" id="PF00408">
    <property type="entry name" value="PGM_PMM_IV"/>
    <property type="match status" value="1"/>
</dbReference>
<dbReference type="GO" id="GO:0009252">
    <property type="term" value="P:peptidoglycan biosynthetic process"/>
    <property type="evidence" value="ECO:0007669"/>
    <property type="project" value="UniProtKB-ARBA"/>
</dbReference>
<evidence type="ECO:0000259" key="9">
    <source>
        <dbReference type="Pfam" id="PF02879"/>
    </source>
</evidence>
<dbReference type="FunFam" id="3.40.120.10:FF:000001">
    <property type="entry name" value="Phosphoglucosamine mutase"/>
    <property type="match status" value="1"/>
</dbReference>
<dbReference type="NCBIfam" id="TIGR01455">
    <property type="entry name" value="glmM"/>
    <property type="match status" value="1"/>
</dbReference>
<dbReference type="PRINTS" id="PR00509">
    <property type="entry name" value="PGMPMM"/>
</dbReference>
<dbReference type="GO" id="GO:0008966">
    <property type="term" value="F:phosphoglucosamine mutase activity"/>
    <property type="evidence" value="ECO:0007669"/>
    <property type="project" value="UniProtKB-UniRule"/>
</dbReference>
<dbReference type="InterPro" id="IPR036900">
    <property type="entry name" value="A-D-PHexomutase_C_sf"/>
</dbReference>
<keyword evidence="3 6" id="KW-0479">Metal-binding</keyword>
<dbReference type="Gene3D" id="3.40.120.10">
    <property type="entry name" value="Alpha-D-Glucose-1,6-Bisphosphate, subunit A, domain 3"/>
    <property type="match status" value="3"/>
</dbReference>
<dbReference type="EC" id="5.4.2.10" evidence="6"/>
<dbReference type="AlphaFoldDB" id="A0A520S0G0"/>
<name>A0A520S0G0_9GAMM</name>
<gene>
    <name evidence="6" type="primary">glmM</name>
    <name evidence="11" type="ORF">EVA69_03575</name>
</gene>
<comment type="PTM">
    <text evidence="6">Activated by phosphorylation.</text>
</comment>
<feature type="domain" description="Alpha-D-phosphohexomutase alpha/beta/alpha" evidence="8">
    <location>
        <begin position="5"/>
        <end position="136"/>
    </location>
</feature>
<dbReference type="Pfam" id="PF02878">
    <property type="entry name" value="PGM_PMM_I"/>
    <property type="match status" value="1"/>
</dbReference>
<sequence length="452" mass="48274">MAAKKQYFGTDGIRGKVGESPITPDFMLKLGWAAGKVFASGNGQRSKILIGKDTRISGYMFEAALEAGVTAAGVDINLTGPMPTPAIAYLTRTLRAQAGIVISASHNSFEDNGIKFFSEAGAKLPDEIELAIEEQLGKPLTTVEPSRLGKATRIDDARGRFIEFCKSTVGPQFKLSGLKVVIDCAHGATYDIAPAVFSELGAEVISIGASPDGLNINDHIGSTSPDALSKKVVEVQADLGVAFDGDGDRTIMVDHLGNIVDGDEILFVIAKERHRKNIDIGGVVGTKMSNLGLELALADLDIPFTRTSVGDRFVLKEMLKRDWLLGGESSGHIICNDITSTGDGIVSALQALTAVINTERSLLDLRSQMRKLPQSMINVKLTNTFDLESNQNVKSAVANIEEKLGTMGRVLLRPSGTEPVLRVMVEGEEGDTVATYAKELSEIVLQEVNGSD</sequence>
<dbReference type="GO" id="GO:0000287">
    <property type="term" value="F:magnesium ion binding"/>
    <property type="evidence" value="ECO:0007669"/>
    <property type="project" value="UniProtKB-UniRule"/>
</dbReference>
<feature type="domain" description="Alpha-D-phosphohexomutase alpha/beta/alpha" evidence="10">
    <location>
        <begin position="261"/>
        <end position="369"/>
    </location>
</feature>
<feature type="binding site" evidence="6">
    <location>
        <position position="248"/>
    </location>
    <ligand>
        <name>Mg(2+)</name>
        <dbReference type="ChEBI" id="CHEBI:18420"/>
    </ligand>
</feature>
<dbReference type="EMBL" id="SHAH01000042">
    <property type="protein sequence ID" value="RZO75924.1"/>
    <property type="molecule type" value="Genomic_DNA"/>
</dbReference>
<keyword evidence="4 6" id="KW-0460">Magnesium</keyword>
<dbReference type="InterPro" id="IPR050060">
    <property type="entry name" value="Phosphoglucosamine_mutase"/>
</dbReference>
<evidence type="ECO:0000259" key="10">
    <source>
        <dbReference type="Pfam" id="PF02880"/>
    </source>
</evidence>
<comment type="function">
    <text evidence="6">Catalyzes the conversion of glucosamine-6-phosphate to glucosamine-1-phosphate.</text>
</comment>
<feature type="binding site" evidence="6">
    <location>
        <position position="246"/>
    </location>
    <ligand>
        <name>Mg(2+)</name>
        <dbReference type="ChEBI" id="CHEBI:18420"/>
    </ligand>
</feature>
<dbReference type="GO" id="GO:0005975">
    <property type="term" value="P:carbohydrate metabolic process"/>
    <property type="evidence" value="ECO:0007669"/>
    <property type="project" value="InterPro"/>
</dbReference>
<evidence type="ECO:0000256" key="6">
    <source>
        <dbReference type="HAMAP-Rule" id="MF_01554"/>
    </source>
</evidence>
<protein>
    <recommendedName>
        <fullName evidence="6">Phosphoglucosamine mutase</fullName>
        <ecNumber evidence="6">5.4.2.10</ecNumber>
    </recommendedName>
</protein>
<organism evidence="11 12">
    <name type="scientific">OM182 bacterium</name>
    <dbReference type="NCBI Taxonomy" id="2510334"/>
    <lineage>
        <taxon>Bacteria</taxon>
        <taxon>Pseudomonadati</taxon>
        <taxon>Pseudomonadota</taxon>
        <taxon>Gammaproteobacteria</taxon>
        <taxon>OMG group</taxon>
        <taxon>OM182 clade</taxon>
    </lineage>
</organism>
<evidence type="ECO:0000313" key="12">
    <source>
        <dbReference type="Proteomes" id="UP000320404"/>
    </source>
</evidence>
<dbReference type="SUPFAM" id="SSF53738">
    <property type="entry name" value="Phosphoglucomutase, first 3 domains"/>
    <property type="match status" value="3"/>
</dbReference>